<dbReference type="InterPro" id="IPR009081">
    <property type="entry name" value="PP-bd_ACP"/>
</dbReference>
<dbReference type="Gene3D" id="1.10.1200.10">
    <property type="entry name" value="ACP-like"/>
    <property type="match status" value="1"/>
</dbReference>
<dbReference type="InterPro" id="IPR001555">
    <property type="entry name" value="GART_AS"/>
</dbReference>
<reference evidence="13" key="1">
    <citation type="submission" date="2020-11" db="EMBL/GenBank/DDBJ databases">
        <authorList>
            <person name="Tran Van P."/>
        </authorList>
    </citation>
    <scope>NUCLEOTIDE SEQUENCE</scope>
</reference>
<dbReference type="SUPFAM" id="SSF50486">
    <property type="entry name" value="FMT C-terminal domain-like"/>
    <property type="match status" value="1"/>
</dbReference>
<dbReference type="Gene3D" id="3.40.605.10">
    <property type="entry name" value="Aldehyde Dehydrogenase, Chain A, domain 1"/>
    <property type="match status" value="1"/>
</dbReference>
<gene>
    <name evidence="13" type="ORF">TBIB3V08_LOCUS6187</name>
</gene>
<dbReference type="CDD" id="cd08703">
    <property type="entry name" value="FDH_Hydrolase_C"/>
    <property type="match status" value="1"/>
</dbReference>
<dbReference type="FunFam" id="1.10.1200.10:FF:000002">
    <property type="entry name" value="10-formyltetrahydrofolate dehydrogenase"/>
    <property type="match status" value="1"/>
</dbReference>
<dbReference type="Gene3D" id="3.40.309.10">
    <property type="entry name" value="Aldehyde Dehydrogenase, Chain A, domain 2"/>
    <property type="match status" value="1"/>
</dbReference>
<protein>
    <recommendedName>
        <fullName evidence="3">formyltetrahydrofolate dehydrogenase</fullName>
        <ecNumber evidence="3">1.5.1.6</ecNumber>
    </recommendedName>
</protein>
<dbReference type="FunFam" id="3.10.25.10:FF:000002">
    <property type="entry name" value="10-formyltetrahydrofolate dehydrogenase"/>
    <property type="match status" value="1"/>
</dbReference>
<dbReference type="InterPro" id="IPR036477">
    <property type="entry name" value="Formyl_transf_N_sf"/>
</dbReference>
<keyword evidence="8 11" id="KW-0560">Oxidoreductase</keyword>
<evidence type="ECO:0000256" key="4">
    <source>
        <dbReference type="ARBA" id="ARBA00022450"/>
    </source>
</evidence>
<comment type="similarity">
    <text evidence="2">In the N-terminal section; belongs to the GART family.</text>
</comment>
<dbReference type="GO" id="GO:0009258">
    <property type="term" value="P:10-formyltetrahydrofolate catabolic process"/>
    <property type="evidence" value="ECO:0007669"/>
    <property type="project" value="UniProtKB-ARBA"/>
</dbReference>
<comment type="catalytic activity">
    <reaction evidence="9">
        <text>(6R)-10-formyltetrahydrofolate + NADP(+) + H2O = (6S)-5,6,7,8-tetrahydrofolate + CO2 + NADPH + H(+)</text>
        <dbReference type="Rhea" id="RHEA:10180"/>
        <dbReference type="ChEBI" id="CHEBI:15377"/>
        <dbReference type="ChEBI" id="CHEBI:15378"/>
        <dbReference type="ChEBI" id="CHEBI:16526"/>
        <dbReference type="ChEBI" id="CHEBI:57453"/>
        <dbReference type="ChEBI" id="CHEBI:57783"/>
        <dbReference type="ChEBI" id="CHEBI:58349"/>
        <dbReference type="ChEBI" id="CHEBI:195366"/>
        <dbReference type="EC" id="1.5.1.6"/>
    </reaction>
    <physiologicalReaction direction="left-to-right" evidence="9">
        <dbReference type="Rhea" id="RHEA:10181"/>
    </physiologicalReaction>
</comment>
<dbReference type="SUPFAM" id="SSF47336">
    <property type="entry name" value="ACP-like"/>
    <property type="match status" value="1"/>
</dbReference>
<evidence type="ECO:0000256" key="2">
    <source>
        <dbReference type="ARBA" id="ARBA00010978"/>
    </source>
</evidence>
<keyword evidence="6" id="KW-0554">One-carbon metabolism</keyword>
<dbReference type="InterPro" id="IPR036736">
    <property type="entry name" value="ACP-like_sf"/>
</dbReference>
<dbReference type="FunFam" id="3.40.50.170:FF:000002">
    <property type="entry name" value="10-formyltetrahydrofolate dehydrogenase"/>
    <property type="match status" value="1"/>
</dbReference>
<evidence type="ECO:0000256" key="11">
    <source>
        <dbReference type="RuleBase" id="RU003345"/>
    </source>
</evidence>
<dbReference type="InterPro" id="IPR016163">
    <property type="entry name" value="Ald_DH_C"/>
</dbReference>
<dbReference type="GO" id="GO:0016620">
    <property type="term" value="F:oxidoreductase activity, acting on the aldehyde or oxo group of donors, NAD or NADP as acceptor"/>
    <property type="evidence" value="ECO:0007669"/>
    <property type="project" value="InterPro"/>
</dbReference>
<dbReference type="InterPro" id="IPR016162">
    <property type="entry name" value="Ald_DH_N"/>
</dbReference>
<name>A0A7R9F0D9_9NEOP</name>
<dbReference type="Pfam" id="PF00171">
    <property type="entry name" value="Aldedh"/>
    <property type="match status" value="1"/>
</dbReference>
<dbReference type="Gene3D" id="3.40.50.170">
    <property type="entry name" value="Formyl transferase, N-terminal domain"/>
    <property type="match status" value="1"/>
</dbReference>
<evidence type="ECO:0000259" key="12">
    <source>
        <dbReference type="PROSITE" id="PS50075"/>
    </source>
</evidence>
<dbReference type="Pfam" id="PF00551">
    <property type="entry name" value="Formyl_trans_N"/>
    <property type="match status" value="1"/>
</dbReference>
<keyword evidence="7" id="KW-0521">NADP</keyword>
<evidence type="ECO:0000256" key="7">
    <source>
        <dbReference type="ARBA" id="ARBA00022857"/>
    </source>
</evidence>
<dbReference type="PANTHER" id="PTHR11699">
    <property type="entry name" value="ALDEHYDE DEHYDROGENASE-RELATED"/>
    <property type="match status" value="1"/>
</dbReference>
<dbReference type="EC" id="1.5.1.6" evidence="3"/>
<keyword evidence="5" id="KW-0597">Phosphoprotein</keyword>
<organism evidence="13">
    <name type="scientific">Timema bartmani</name>
    <dbReference type="NCBI Taxonomy" id="61472"/>
    <lineage>
        <taxon>Eukaryota</taxon>
        <taxon>Metazoa</taxon>
        <taxon>Ecdysozoa</taxon>
        <taxon>Arthropoda</taxon>
        <taxon>Hexapoda</taxon>
        <taxon>Insecta</taxon>
        <taxon>Pterygota</taxon>
        <taxon>Neoptera</taxon>
        <taxon>Polyneoptera</taxon>
        <taxon>Phasmatodea</taxon>
        <taxon>Timematodea</taxon>
        <taxon>Timematoidea</taxon>
        <taxon>Timematidae</taxon>
        <taxon>Timema</taxon>
    </lineage>
</organism>
<evidence type="ECO:0000256" key="3">
    <source>
        <dbReference type="ARBA" id="ARBA00012858"/>
    </source>
</evidence>
<dbReference type="InterPro" id="IPR016161">
    <property type="entry name" value="Ald_DH/histidinol_DH"/>
</dbReference>
<dbReference type="GO" id="GO:0016155">
    <property type="term" value="F:formyltetrahydrofolate dehydrogenase activity"/>
    <property type="evidence" value="ECO:0007669"/>
    <property type="project" value="UniProtKB-EC"/>
</dbReference>
<keyword evidence="4" id="KW-0596">Phosphopantetheine</keyword>
<dbReference type="InterPro" id="IPR002376">
    <property type="entry name" value="Formyl_transf_N"/>
</dbReference>
<dbReference type="SUPFAM" id="SSF53720">
    <property type="entry name" value="ALDH-like"/>
    <property type="match status" value="1"/>
</dbReference>
<dbReference type="FunFam" id="3.40.309.10:FF:000008">
    <property type="entry name" value="Cytosolic 10-formyltetrahydrofolate dehydrogenase"/>
    <property type="match status" value="1"/>
</dbReference>
<dbReference type="PROSITE" id="PS00070">
    <property type="entry name" value="ALDEHYDE_DEHYDR_CYS"/>
    <property type="match status" value="1"/>
</dbReference>
<comment type="similarity">
    <text evidence="1">In the C-terminal section; belongs to the aldehyde dehydrogenase family. ALDH1L subfamily.</text>
</comment>
<dbReference type="PROSITE" id="PS00373">
    <property type="entry name" value="GART"/>
    <property type="match status" value="1"/>
</dbReference>
<dbReference type="EMBL" id="OD566338">
    <property type="protein sequence ID" value="CAD7443789.1"/>
    <property type="molecule type" value="Genomic_DNA"/>
</dbReference>
<evidence type="ECO:0000256" key="8">
    <source>
        <dbReference type="ARBA" id="ARBA00023002"/>
    </source>
</evidence>
<comment type="similarity">
    <text evidence="11">Belongs to the aldehyde dehydrogenase family.</text>
</comment>
<dbReference type="InterPro" id="IPR005793">
    <property type="entry name" value="Formyl_trans_C"/>
</dbReference>
<evidence type="ECO:0000256" key="5">
    <source>
        <dbReference type="ARBA" id="ARBA00022553"/>
    </source>
</evidence>
<dbReference type="Pfam" id="PF00550">
    <property type="entry name" value="PP-binding"/>
    <property type="match status" value="1"/>
</dbReference>
<dbReference type="InterPro" id="IPR029510">
    <property type="entry name" value="Ald_DH_CS_GLU"/>
</dbReference>
<dbReference type="InterPro" id="IPR037022">
    <property type="entry name" value="Formyl_trans_C_sf"/>
</dbReference>
<dbReference type="InterPro" id="IPR016160">
    <property type="entry name" value="Ald_DH_CS_CYS"/>
</dbReference>
<dbReference type="InterPro" id="IPR015590">
    <property type="entry name" value="Aldehyde_DH_dom"/>
</dbReference>
<feature type="active site" evidence="10">
    <location>
        <position position="786"/>
    </location>
</feature>
<feature type="domain" description="Carrier" evidence="12">
    <location>
        <begin position="441"/>
        <end position="515"/>
    </location>
</feature>
<evidence type="ECO:0000256" key="6">
    <source>
        <dbReference type="ARBA" id="ARBA00022563"/>
    </source>
</evidence>
<dbReference type="SUPFAM" id="SSF53328">
    <property type="entry name" value="Formyltransferase"/>
    <property type="match status" value="1"/>
</dbReference>
<dbReference type="GO" id="GO:0006730">
    <property type="term" value="P:one-carbon metabolic process"/>
    <property type="evidence" value="ECO:0007669"/>
    <property type="project" value="UniProtKB-KW"/>
</dbReference>
<dbReference type="InterPro" id="IPR011034">
    <property type="entry name" value="Formyl_transferase-like_C_sf"/>
</dbReference>
<evidence type="ECO:0000256" key="1">
    <source>
        <dbReference type="ARBA" id="ARBA00007995"/>
    </source>
</evidence>
<evidence type="ECO:0000313" key="13">
    <source>
        <dbReference type="EMBL" id="CAD7443789.1"/>
    </source>
</evidence>
<dbReference type="FunFam" id="3.40.605.10:FF:000050">
    <property type="entry name" value="Aldehyde dehydrogenase, mitochondrial"/>
    <property type="match status" value="1"/>
</dbReference>
<dbReference type="AlphaFoldDB" id="A0A7R9F0D9"/>
<accession>A0A7R9F0D9</accession>
<evidence type="ECO:0000256" key="9">
    <source>
        <dbReference type="ARBA" id="ARBA00048239"/>
    </source>
</evidence>
<dbReference type="Pfam" id="PF02911">
    <property type="entry name" value="Formyl_trans_C"/>
    <property type="match status" value="1"/>
</dbReference>
<evidence type="ECO:0000256" key="10">
    <source>
        <dbReference type="PROSITE-ProRule" id="PRU10007"/>
    </source>
</evidence>
<proteinExistence type="inferred from homology"/>
<dbReference type="PROSITE" id="PS00687">
    <property type="entry name" value="ALDEHYDE_DEHYDR_GLU"/>
    <property type="match status" value="1"/>
</dbReference>
<sequence>MPDRDSNFELLVTGSLVYCESSALDHAATEGIILLSAHDLEQHSIPNRHFINNTSMTMSGMELRTPSLAGTRTTNCGSVEFILGEYNSGFTQKQFITKLSEWISFRVDTIPVFVGIIQNVWNKLRIALIGQSTFAAEVYKLLKKDGHKIVGVFTIPDKNNREDPLATTASVDDTPVYKVKAWRKAGKPLQDVIDSYKEVGADLNVLPFCSQFIPMDVINFPKHKSICYHPSLLPKHRGVSAISWTLISGDKEAGFSVFWADDGLDTGPILLQKSCSVESNDTVDTLYNKFLYPEGILSMAEAVDKVSKGTAPRIPQIEEGASYEPSLGKKELQMVNLLQPALNIHNFIRGLDSAPGAWALLNNQEVKLFGSSLWTESEPQGQTVELGENTGKGIIHDKGLLLIGSDGKMVNIQRIQVEGKMIQASNYGKAEKSRESLQLTDEEKSIVSVLNQIWSGILNIEINKQTDFFSTGAGSMDIVRLVEEIREKLGIQMQNEDLFMASLFQEFADAVVLKSRGGSKKDLTYNRISLNANNMDINFPNQLFINGQFVDSEHGKVLDTINPNDESIICQADVDKGVQAAKRAFEEGEWSKMNARDRGTLLFRLADLMDEHKEELATIESLDSGAVYTLALKTHVGMSIETWRYFAGWCDKIHGTTIPINHARPNRNLTFTKKEPIGVCGLITPWNYPLMMLSWKMAPCLAAGNTVVMKPAQVSPLTALKFAELTLKAGIPPGVINILPGTGSETGNAIAHHPEVRKLGFTGSTSVGQVIMKSCADSNLKKVSLELGGKSPLIIFDDCDLERAVRMGMSGVFFNKGENCIAAGRLFVESSIHDIFVKRVIEETKKMVIGDPLNRSTSHGPQNHKAHFEKLLEYISLGVKEGAKLEYGGKRIDRPGLFLEPTIFTNVEDHMYIAQEESFGPIMVISKFTSGDIDAVLKRANNTEFGLASGVFTRDINRALYVAEKIDAGTVFVNTYNKTDVAAPFGGFKQSGFGKDLGKLIYL</sequence>
<dbReference type="Gene3D" id="3.10.25.10">
    <property type="entry name" value="Formyl transferase, C-terminal domain"/>
    <property type="match status" value="1"/>
</dbReference>
<dbReference type="PROSITE" id="PS50075">
    <property type="entry name" value="CARRIER"/>
    <property type="match status" value="1"/>
</dbReference>